<evidence type="ECO:0000256" key="6">
    <source>
        <dbReference type="ARBA" id="ARBA00023136"/>
    </source>
</evidence>
<dbReference type="EMBL" id="SOFP01000072">
    <property type="protein sequence ID" value="TFC11064.1"/>
    <property type="molecule type" value="Genomic_DNA"/>
</dbReference>
<evidence type="ECO:0000256" key="1">
    <source>
        <dbReference type="ARBA" id="ARBA00004651"/>
    </source>
</evidence>
<feature type="domain" description="ABC transmembrane type-1" evidence="9">
    <location>
        <begin position="20"/>
        <end position="302"/>
    </location>
</feature>
<dbReference type="PROSITE" id="PS50893">
    <property type="entry name" value="ABC_TRANSPORTER_2"/>
    <property type="match status" value="1"/>
</dbReference>
<dbReference type="GO" id="GO:0140359">
    <property type="term" value="F:ABC-type transporter activity"/>
    <property type="evidence" value="ECO:0007669"/>
    <property type="project" value="InterPro"/>
</dbReference>
<dbReference type="PANTHER" id="PTHR24221:SF590">
    <property type="entry name" value="COMPONENT LINKED WITH THE ASSEMBLY OF CYTOCHROME' TRANSPORT TRANSMEMBRANE ATP-BINDING PROTEIN ABC TRANSPORTER CYDD-RELATED"/>
    <property type="match status" value="1"/>
</dbReference>
<dbReference type="NCBIfam" id="TIGR02857">
    <property type="entry name" value="CydD"/>
    <property type="match status" value="1"/>
</dbReference>
<feature type="domain" description="ABC transporter" evidence="8">
    <location>
        <begin position="348"/>
        <end position="560"/>
    </location>
</feature>
<keyword evidence="5 7" id="KW-1133">Transmembrane helix</keyword>
<dbReference type="PROSITE" id="PS50929">
    <property type="entry name" value="ABC_TM1F"/>
    <property type="match status" value="1"/>
</dbReference>
<protein>
    <submittedName>
        <fullName evidence="10">Thiol reductant ABC exporter subunit CydD</fullName>
    </submittedName>
</protein>
<dbReference type="SUPFAM" id="SSF52540">
    <property type="entry name" value="P-loop containing nucleoside triphosphate hydrolases"/>
    <property type="match status" value="1"/>
</dbReference>
<keyword evidence="6 7" id="KW-0472">Membrane</keyword>
<dbReference type="InterPro" id="IPR011527">
    <property type="entry name" value="ABC1_TM_dom"/>
</dbReference>
<evidence type="ECO:0000256" key="4">
    <source>
        <dbReference type="ARBA" id="ARBA00022840"/>
    </source>
</evidence>
<feature type="transmembrane region" description="Helical" evidence="7">
    <location>
        <begin position="134"/>
        <end position="154"/>
    </location>
</feature>
<sequence>MRPLDPRLLRYASAARWFLLVGAALGLAQTLVVVAFAWLLSQAISLAVDGHGPAELAPTVGALAVVVVVRAALVWLLEVAASRGAASVKSQLRSRVLERLAERGPDWLAGTQSAGVATLVGQGLDALDNYFARYLPQLLLAGIATPILVLVMLWQDLPSGITVIVVLPFIPLFMVLIGQATQAVQRAQWDALQRLGVGFLDLVGGLATLKIFGREARQAERVRTITEDYRGRTMKVLRVSFLSGFVLELGASLSVALVAVSIGLRLVDGSLQLGVGLFVLLLAPEAFLPVRQVGAQFHAAADGLAVAEDVFAILDDESASPARPAETVALIPASTGPTDAVAPVLDALRFDRVRVRRAGRDGPVGPVASEFTAVFRAGRLAVIRGASGAGKSTLVAALQGFVPFDGEISLGDAGVMPGTPRPWLAWAGQRPGLLAGTIADNVSLGEASVDPALVHRALREAGAGELDPASRLGVNGDGLSGGQAQRVAVARAIYRARLHGCRVLVLDEPSSALDPEAEKRLVTGLRRLATDGLIVIVVSHRPLLRDAADQVVELNGPARV</sequence>
<dbReference type="OrthoDB" id="9806127at2"/>
<dbReference type="CDD" id="cd03228">
    <property type="entry name" value="ABCC_MRP_Like"/>
    <property type="match status" value="1"/>
</dbReference>
<dbReference type="InterPro" id="IPR014216">
    <property type="entry name" value="ABC_transptr_CydD"/>
</dbReference>
<dbReference type="InterPro" id="IPR036640">
    <property type="entry name" value="ABC1_TM_sf"/>
</dbReference>
<keyword evidence="2 7" id="KW-0812">Transmembrane</keyword>
<evidence type="ECO:0000256" key="3">
    <source>
        <dbReference type="ARBA" id="ARBA00022741"/>
    </source>
</evidence>
<gene>
    <name evidence="10" type="primary">cydD</name>
    <name evidence="10" type="ORF">E3O19_15020</name>
</gene>
<proteinExistence type="predicted"/>
<evidence type="ECO:0000256" key="2">
    <source>
        <dbReference type="ARBA" id="ARBA00022692"/>
    </source>
</evidence>
<keyword evidence="4" id="KW-0067">ATP-binding</keyword>
<dbReference type="Pfam" id="PF00664">
    <property type="entry name" value="ABC_membrane"/>
    <property type="match status" value="1"/>
</dbReference>
<dbReference type="PANTHER" id="PTHR24221">
    <property type="entry name" value="ATP-BINDING CASSETTE SUB-FAMILY B"/>
    <property type="match status" value="1"/>
</dbReference>
<name>A0A4R8WKS7_9MICO</name>
<evidence type="ECO:0000313" key="10">
    <source>
        <dbReference type="EMBL" id="TFC11064.1"/>
    </source>
</evidence>
<keyword evidence="11" id="KW-1185">Reference proteome</keyword>
<dbReference type="SUPFAM" id="SSF90123">
    <property type="entry name" value="ABC transporter transmembrane region"/>
    <property type="match status" value="1"/>
</dbReference>
<dbReference type="SMART" id="SM00382">
    <property type="entry name" value="AAA"/>
    <property type="match status" value="1"/>
</dbReference>
<dbReference type="InterPro" id="IPR039421">
    <property type="entry name" value="Type_1_exporter"/>
</dbReference>
<dbReference type="RefSeq" id="WP_134568915.1">
    <property type="nucleotide sequence ID" value="NZ_SOFP01000072.1"/>
</dbReference>
<dbReference type="InterPro" id="IPR003439">
    <property type="entry name" value="ABC_transporter-like_ATP-bd"/>
</dbReference>
<dbReference type="Gene3D" id="3.40.50.300">
    <property type="entry name" value="P-loop containing nucleotide triphosphate hydrolases"/>
    <property type="match status" value="1"/>
</dbReference>
<organism evidence="10 11">
    <name type="scientific">Cryobacterium algoritolerans</name>
    <dbReference type="NCBI Taxonomy" id="1259184"/>
    <lineage>
        <taxon>Bacteria</taxon>
        <taxon>Bacillati</taxon>
        <taxon>Actinomycetota</taxon>
        <taxon>Actinomycetes</taxon>
        <taxon>Micrococcales</taxon>
        <taxon>Microbacteriaceae</taxon>
        <taxon>Cryobacterium</taxon>
    </lineage>
</organism>
<comment type="subcellular location">
    <subcellularLocation>
        <location evidence="1">Cell membrane</location>
        <topology evidence="1">Multi-pass membrane protein</topology>
    </subcellularLocation>
</comment>
<dbReference type="InterPro" id="IPR003593">
    <property type="entry name" value="AAA+_ATPase"/>
</dbReference>
<dbReference type="PROSITE" id="PS00211">
    <property type="entry name" value="ABC_TRANSPORTER_1"/>
    <property type="match status" value="1"/>
</dbReference>
<reference evidence="10 11" key="1">
    <citation type="submission" date="2019-03" db="EMBL/GenBank/DDBJ databases">
        <title>Genomics of glacier-inhabiting Cryobacterium strains.</title>
        <authorList>
            <person name="Liu Q."/>
            <person name="Xin Y.-H."/>
        </authorList>
    </citation>
    <scope>NUCLEOTIDE SEQUENCE [LARGE SCALE GENOMIC DNA]</scope>
    <source>
        <strain evidence="10 11">MDT1-3</strain>
    </source>
</reference>
<feature type="transmembrane region" description="Helical" evidence="7">
    <location>
        <begin position="60"/>
        <end position="81"/>
    </location>
</feature>
<keyword evidence="3" id="KW-0547">Nucleotide-binding</keyword>
<evidence type="ECO:0000313" key="11">
    <source>
        <dbReference type="Proteomes" id="UP000298412"/>
    </source>
</evidence>
<feature type="transmembrane region" description="Helical" evidence="7">
    <location>
        <begin position="160"/>
        <end position="178"/>
    </location>
</feature>
<evidence type="ECO:0000256" key="5">
    <source>
        <dbReference type="ARBA" id="ARBA00022989"/>
    </source>
</evidence>
<dbReference type="GO" id="GO:0042883">
    <property type="term" value="P:cysteine transport"/>
    <property type="evidence" value="ECO:0007669"/>
    <property type="project" value="InterPro"/>
</dbReference>
<accession>A0A4R8WKS7</accession>
<evidence type="ECO:0000256" key="7">
    <source>
        <dbReference type="SAM" id="Phobius"/>
    </source>
</evidence>
<dbReference type="Gene3D" id="1.20.1560.10">
    <property type="entry name" value="ABC transporter type 1, transmembrane domain"/>
    <property type="match status" value="1"/>
</dbReference>
<feature type="transmembrane region" description="Helical" evidence="7">
    <location>
        <begin position="239"/>
        <end position="264"/>
    </location>
</feature>
<evidence type="ECO:0000259" key="8">
    <source>
        <dbReference type="PROSITE" id="PS50893"/>
    </source>
</evidence>
<dbReference type="AlphaFoldDB" id="A0A4R8WKS7"/>
<dbReference type="CDD" id="cd18584">
    <property type="entry name" value="ABC_6TM_AarD_CydD"/>
    <property type="match status" value="1"/>
</dbReference>
<evidence type="ECO:0000259" key="9">
    <source>
        <dbReference type="PROSITE" id="PS50929"/>
    </source>
</evidence>
<dbReference type="InterPro" id="IPR027417">
    <property type="entry name" value="P-loop_NTPase"/>
</dbReference>
<dbReference type="Pfam" id="PF00005">
    <property type="entry name" value="ABC_tran"/>
    <property type="match status" value="1"/>
</dbReference>
<dbReference type="GO" id="GO:0005886">
    <property type="term" value="C:plasma membrane"/>
    <property type="evidence" value="ECO:0007669"/>
    <property type="project" value="UniProtKB-SubCell"/>
</dbReference>
<dbReference type="Proteomes" id="UP000298412">
    <property type="component" value="Unassembled WGS sequence"/>
</dbReference>
<dbReference type="GO" id="GO:0005524">
    <property type="term" value="F:ATP binding"/>
    <property type="evidence" value="ECO:0007669"/>
    <property type="project" value="UniProtKB-KW"/>
</dbReference>
<comment type="caution">
    <text evidence="10">The sequence shown here is derived from an EMBL/GenBank/DDBJ whole genome shotgun (WGS) entry which is preliminary data.</text>
</comment>
<dbReference type="InterPro" id="IPR017871">
    <property type="entry name" value="ABC_transporter-like_CS"/>
</dbReference>
<dbReference type="GO" id="GO:0016887">
    <property type="term" value="F:ATP hydrolysis activity"/>
    <property type="evidence" value="ECO:0007669"/>
    <property type="project" value="InterPro"/>
</dbReference>
<feature type="transmembrane region" description="Helical" evidence="7">
    <location>
        <begin position="17"/>
        <end position="40"/>
    </location>
</feature>